<proteinExistence type="predicted"/>
<evidence type="ECO:0000256" key="1">
    <source>
        <dbReference type="SAM" id="MobiDB-lite"/>
    </source>
</evidence>
<comment type="caution">
    <text evidence="2">The sequence shown here is derived from an EMBL/GenBank/DDBJ whole genome shotgun (WGS) entry which is preliminary data.</text>
</comment>
<feature type="compositionally biased region" description="Basic and acidic residues" evidence="1">
    <location>
        <begin position="140"/>
        <end position="152"/>
    </location>
</feature>
<keyword evidence="3" id="KW-1185">Reference proteome</keyword>
<evidence type="ECO:0000313" key="3">
    <source>
        <dbReference type="Proteomes" id="UP001499990"/>
    </source>
</evidence>
<accession>A0ABP6S9C4</accession>
<sequence>MWLAGVRHVDLTQHCLKTFGRPDRPPVNPRARVQTVHLPPENPPYAWYLCALPIPWNWSANGHLAFEPAVGHTWEGPALVGGLTVRLTGARPIHGWGEHSIPADAPLRHSSRYRTCRNWQFAHWLKQNRHVPDTPFTAPPRRDHPDGQMRLL</sequence>
<dbReference type="Proteomes" id="UP001499990">
    <property type="component" value="Unassembled WGS sequence"/>
</dbReference>
<feature type="region of interest" description="Disordered" evidence="1">
    <location>
        <begin position="130"/>
        <end position="152"/>
    </location>
</feature>
<gene>
    <name evidence="2" type="ORF">GCM10020367_21210</name>
</gene>
<organism evidence="2 3">
    <name type="scientific">Streptomyces sannanensis</name>
    <dbReference type="NCBI Taxonomy" id="285536"/>
    <lineage>
        <taxon>Bacteria</taxon>
        <taxon>Bacillati</taxon>
        <taxon>Actinomycetota</taxon>
        <taxon>Actinomycetes</taxon>
        <taxon>Kitasatosporales</taxon>
        <taxon>Streptomycetaceae</taxon>
        <taxon>Streptomyces</taxon>
    </lineage>
</organism>
<evidence type="ECO:0000313" key="2">
    <source>
        <dbReference type="EMBL" id="GAA3371260.1"/>
    </source>
</evidence>
<name>A0ABP6S9C4_9ACTN</name>
<reference evidence="3" key="1">
    <citation type="journal article" date="2019" name="Int. J. Syst. Evol. Microbiol.">
        <title>The Global Catalogue of Microorganisms (GCM) 10K type strain sequencing project: providing services to taxonomists for standard genome sequencing and annotation.</title>
        <authorList>
            <consortium name="The Broad Institute Genomics Platform"/>
            <consortium name="The Broad Institute Genome Sequencing Center for Infectious Disease"/>
            <person name="Wu L."/>
            <person name="Ma J."/>
        </authorList>
    </citation>
    <scope>NUCLEOTIDE SEQUENCE [LARGE SCALE GENOMIC DNA]</scope>
    <source>
        <strain evidence="3">JCM 9651</strain>
    </source>
</reference>
<protein>
    <submittedName>
        <fullName evidence="2">Uncharacterized protein</fullName>
    </submittedName>
</protein>
<dbReference type="EMBL" id="BAAAYL010000001">
    <property type="protein sequence ID" value="GAA3371260.1"/>
    <property type="molecule type" value="Genomic_DNA"/>
</dbReference>